<dbReference type="InParanoid" id="A0A2T3AJ67"/>
<dbReference type="EMBL" id="KZ678382">
    <property type="protein sequence ID" value="PSS00612.1"/>
    <property type="molecule type" value="Genomic_DNA"/>
</dbReference>
<reference evidence="6 7" key="1">
    <citation type="journal article" date="2018" name="Mycol. Prog.">
        <title>Coniella lustricola, a new species from submerged detritus.</title>
        <authorList>
            <person name="Raudabaugh D.B."/>
            <person name="Iturriaga T."/>
            <person name="Carver A."/>
            <person name="Mondo S."/>
            <person name="Pangilinan J."/>
            <person name="Lipzen A."/>
            <person name="He G."/>
            <person name="Amirebrahimi M."/>
            <person name="Grigoriev I.V."/>
            <person name="Miller A.N."/>
        </authorList>
    </citation>
    <scope>NUCLEOTIDE SEQUENCE [LARGE SCALE GENOMIC DNA]</scope>
    <source>
        <strain evidence="6 7">B22-T-1</strain>
    </source>
</reference>
<dbReference type="OrthoDB" id="1740265at2759"/>
<dbReference type="PANTHER" id="PTHR10357">
    <property type="entry name" value="ALPHA-AMYLASE FAMILY MEMBER"/>
    <property type="match status" value="1"/>
</dbReference>
<comment type="similarity">
    <text evidence="1">Belongs to the glycosyl hydrolase 13 family.</text>
</comment>
<organism evidence="6 7">
    <name type="scientific">Coniella lustricola</name>
    <dbReference type="NCBI Taxonomy" id="2025994"/>
    <lineage>
        <taxon>Eukaryota</taxon>
        <taxon>Fungi</taxon>
        <taxon>Dikarya</taxon>
        <taxon>Ascomycota</taxon>
        <taxon>Pezizomycotina</taxon>
        <taxon>Sordariomycetes</taxon>
        <taxon>Sordariomycetidae</taxon>
        <taxon>Diaporthales</taxon>
        <taxon>Schizoparmaceae</taxon>
        <taxon>Coniella</taxon>
    </lineage>
</organism>
<keyword evidence="3" id="KW-0326">Glycosidase</keyword>
<dbReference type="Gene3D" id="3.90.400.10">
    <property type="entry name" value="Oligo-1,6-glucosidase, Domain 2"/>
    <property type="match status" value="1"/>
</dbReference>
<keyword evidence="4" id="KW-0462">Maltose metabolism</keyword>
<evidence type="ECO:0000256" key="4">
    <source>
        <dbReference type="ARBA" id="ARBA00026248"/>
    </source>
</evidence>
<dbReference type="InterPro" id="IPR032091">
    <property type="entry name" value="Malt_amylase-like_C"/>
</dbReference>
<evidence type="ECO:0000256" key="3">
    <source>
        <dbReference type="ARBA" id="ARBA00023295"/>
    </source>
</evidence>
<keyword evidence="7" id="KW-1185">Reference proteome</keyword>
<evidence type="ECO:0000256" key="2">
    <source>
        <dbReference type="ARBA" id="ARBA00022801"/>
    </source>
</evidence>
<protein>
    <submittedName>
        <fullName evidence="6">Glycoside hydrolase superfamily</fullName>
    </submittedName>
</protein>
<proteinExistence type="inferred from homology"/>
<dbReference type="GO" id="GO:0004574">
    <property type="term" value="F:oligo-1,6-glucosidase activity"/>
    <property type="evidence" value="ECO:0007669"/>
    <property type="project" value="TreeGrafter"/>
</dbReference>
<dbReference type="FunFam" id="2.60.40.1180:FF:000007">
    <property type="entry name" value="Sucrose isomerase"/>
    <property type="match status" value="1"/>
</dbReference>
<dbReference type="SUPFAM" id="SSF51445">
    <property type="entry name" value="(Trans)glycosidases"/>
    <property type="match status" value="1"/>
</dbReference>
<dbReference type="GO" id="GO:0000025">
    <property type="term" value="P:maltose catabolic process"/>
    <property type="evidence" value="ECO:0007669"/>
    <property type="project" value="TreeGrafter"/>
</dbReference>
<keyword evidence="2 6" id="KW-0378">Hydrolase</keyword>
<accession>A0A2T3AJ67</accession>
<dbReference type="InterPro" id="IPR017853">
    <property type="entry name" value="GH"/>
</dbReference>
<dbReference type="InterPro" id="IPR006047">
    <property type="entry name" value="GH13_cat_dom"/>
</dbReference>
<dbReference type="SUPFAM" id="SSF51011">
    <property type="entry name" value="Glycosyl hydrolase domain"/>
    <property type="match status" value="1"/>
</dbReference>
<dbReference type="GO" id="GO:0004575">
    <property type="term" value="F:sucrose alpha-glucosidase activity"/>
    <property type="evidence" value="ECO:0007669"/>
    <property type="project" value="TreeGrafter"/>
</dbReference>
<gene>
    <name evidence="6" type="ORF">BD289DRAFT_423491</name>
</gene>
<dbReference type="FunFam" id="3.20.20.80:FF:000087">
    <property type="entry name" value="Oligo-1,6-glucosidase IMA1"/>
    <property type="match status" value="1"/>
</dbReference>
<dbReference type="AlphaFoldDB" id="A0A2T3AJ67"/>
<dbReference type="SMART" id="SM00642">
    <property type="entry name" value="Aamy"/>
    <property type="match status" value="1"/>
</dbReference>
<evidence type="ECO:0000256" key="1">
    <source>
        <dbReference type="ARBA" id="ARBA00008061"/>
    </source>
</evidence>
<dbReference type="Gene3D" id="3.20.20.80">
    <property type="entry name" value="Glycosidases"/>
    <property type="match status" value="1"/>
</dbReference>
<dbReference type="GO" id="GO:0004556">
    <property type="term" value="F:alpha-amylase activity"/>
    <property type="evidence" value="ECO:0007669"/>
    <property type="project" value="TreeGrafter"/>
</dbReference>
<dbReference type="STRING" id="2025994.A0A2T3AJ67"/>
<dbReference type="Pfam" id="PF16657">
    <property type="entry name" value="Malt_amylase_C"/>
    <property type="match status" value="1"/>
</dbReference>
<dbReference type="Gene3D" id="2.60.40.1180">
    <property type="entry name" value="Golgi alpha-mannosidase II"/>
    <property type="match status" value="1"/>
</dbReference>
<sequence length="602" mass="69372">MAFEFGSNSYSSPKWWKESVIYQIYPSSFQSTPDAAIPGWGTIKGITSRLDYLQSLGVDVLWISPIFQSPQADMGYDISDYKAIDRRYGTLDDVDELIAQLKARNMRLMMDLVVNHTSDHHAWFRESRASTASPKRDWYHWQPPRGFDPDTGRPLPPNNWARILGEYSSAWTWDEGSGEFFLSLFTAEQPDLNWETPAVREAVWDIMRFWLDRGVCGYRLDVINMISKVPGYPDAEAVLETGHEYHPAWKYFVNGPRLHEFLREMHDQVLAKYDTITVGEMPGISDDSEILRTVGANSQELNMIFIFDVVDIDRHAVRMTLRPWTVSEMKAITSRWQRTMIEKDGWNSVFIENHDNPRSISRYADDSDAWRENSARLLSLMQTTLGGTLFVYQGEEIGMRNLPPVEWPIDEFKDCETINYWQKTMALYKDQPERVAEARKIIDTKARDHARTPMQWDASANAGFCPASTTPWMTVNNDYKQINAAAQQNADSESTLSPWQWWQRGLADRKEHKDVFVYGDFEDVSADHEKVYAYVRTSSTDTKEKWVVVLNFSGEEQSWSLPDGVEVKSWVASTYTKAKAEGREVRGAVTLKPWEGLLGRCQ</sequence>
<dbReference type="PANTHER" id="PTHR10357:SF232">
    <property type="entry name" value="GLYCOSYL HYDROLASE FAMILY 13 CATALYTIC DOMAIN-CONTAINING PROTEIN"/>
    <property type="match status" value="1"/>
</dbReference>
<dbReference type="GO" id="GO:0005987">
    <property type="term" value="P:sucrose catabolic process"/>
    <property type="evidence" value="ECO:0007669"/>
    <property type="project" value="TreeGrafter"/>
</dbReference>
<dbReference type="InterPro" id="IPR045857">
    <property type="entry name" value="O16G_dom_2"/>
</dbReference>
<evidence type="ECO:0000259" key="5">
    <source>
        <dbReference type="SMART" id="SM00642"/>
    </source>
</evidence>
<feature type="domain" description="Glycosyl hydrolase family 13 catalytic" evidence="5">
    <location>
        <begin position="23"/>
        <end position="451"/>
    </location>
</feature>
<dbReference type="Pfam" id="PF00128">
    <property type="entry name" value="Alpha-amylase"/>
    <property type="match status" value="1"/>
</dbReference>
<dbReference type="CDD" id="cd11333">
    <property type="entry name" value="AmyAc_SI_OligoGlu_DGase"/>
    <property type="match status" value="1"/>
</dbReference>
<evidence type="ECO:0000313" key="7">
    <source>
        <dbReference type="Proteomes" id="UP000241462"/>
    </source>
</evidence>
<dbReference type="GO" id="GO:0033934">
    <property type="term" value="F:glucan 1,4-alpha-maltotriohydrolase activity"/>
    <property type="evidence" value="ECO:0007669"/>
    <property type="project" value="TreeGrafter"/>
</dbReference>
<dbReference type="Proteomes" id="UP000241462">
    <property type="component" value="Unassembled WGS sequence"/>
</dbReference>
<name>A0A2T3AJ67_9PEZI</name>
<dbReference type="InterPro" id="IPR013780">
    <property type="entry name" value="Glyco_hydro_b"/>
</dbReference>
<evidence type="ECO:0000313" key="6">
    <source>
        <dbReference type="EMBL" id="PSS00612.1"/>
    </source>
</evidence>